<comment type="caution">
    <text evidence="1">The sequence shown here is derived from an EMBL/GenBank/DDBJ whole genome shotgun (WGS) entry which is preliminary data.</text>
</comment>
<dbReference type="AlphaFoldDB" id="A0A9X0QXT1"/>
<accession>A0A9X0QXT1</accession>
<keyword evidence="2" id="KW-1185">Reference proteome</keyword>
<keyword evidence="1" id="KW-0436">Ligase</keyword>
<organism evidence="1 2">
    <name type="scientific">Siccirubricoccus deserti</name>
    <dbReference type="NCBI Taxonomy" id="2013562"/>
    <lineage>
        <taxon>Bacteria</taxon>
        <taxon>Pseudomonadati</taxon>
        <taxon>Pseudomonadota</taxon>
        <taxon>Alphaproteobacteria</taxon>
        <taxon>Acetobacterales</taxon>
        <taxon>Roseomonadaceae</taxon>
        <taxon>Siccirubricoccus</taxon>
    </lineage>
</organism>
<dbReference type="EMBL" id="JACOMF010000004">
    <property type="protein sequence ID" value="MBC4014868.1"/>
    <property type="molecule type" value="Genomic_DNA"/>
</dbReference>
<name>A0A9X0QXT1_9PROT</name>
<dbReference type="PROSITE" id="PS51257">
    <property type="entry name" value="PROKAR_LIPOPROTEIN"/>
    <property type="match status" value="1"/>
</dbReference>
<evidence type="ECO:0000313" key="2">
    <source>
        <dbReference type="Proteomes" id="UP000600101"/>
    </source>
</evidence>
<sequence length="95" mass="10126">MRLAGLGLALLLAACGRTVPQVPLGEDTPGHQACRTEAQRSPGVAALNAQRNTLNQWNTDRLAKEQQVVSARAYRDCLQARGLAAPGGVEPVRPR</sequence>
<evidence type="ECO:0000313" key="1">
    <source>
        <dbReference type="EMBL" id="MBC4014868.1"/>
    </source>
</evidence>
<dbReference type="RefSeq" id="WP_186769627.1">
    <property type="nucleotide sequence ID" value="NZ_JACOMF010000004.1"/>
</dbReference>
<dbReference type="Proteomes" id="UP000600101">
    <property type="component" value="Unassembled WGS sequence"/>
</dbReference>
<proteinExistence type="predicted"/>
<gene>
    <name evidence="1" type="ORF">H7965_05970</name>
</gene>
<protein>
    <submittedName>
        <fullName evidence="1">Phosphoribosylamine--glycine ligase</fullName>
    </submittedName>
</protein>
<dbReference type="GO" id="GO:0016874">
    <property type="term" value="F:ligase activity"/>
    <property type="evidence" value="ECO:0007669"/>
    <property type="project" value="UniProtKB-KW"/>
</dbReference>
<reference evidence="1" key="1">
    <citation type="submission" date="2020-08" db="EMBL/GenBank/DDBJ databases">
        <authorList>
            <person name="Hu Y."/>
            <person name="Nguyen S.V."/>
            <person name="Li F."/>
            <person name="Fanning S."/>
        </authorList>
    </citation>
    <scope>NUCLEOTIDE SEQUENCE</scope>
    <source>
        <strain evidence="1">SYSU D8009</strain>
    </source>
</reference>